<gene>
    <name evidence="13" type="primary">LOC105037267</name>
</gene>
<evidence type="ECO:0000256" key="1">
    <source>
        <dbReference type="ARBA" id="ARBA00004162"/>
    </source>
</evidence>
<dbReference type="GO" id="GO:0005886">
    <property type="term" value="C:plasma membrane"/>
    <property type="evidence" value="ECO:0007669"/>
    <property type="project" value="UniProtKB-SubCell"/>
</dbReference>
<dbReference type="SUPFAM" id="SSF52047">
    <property type="entry name" value="RNI-like"/>
    <property type="match status" value="2"/>
</dbReference>
<comment type="subcellular location">
    <subcellularLocation>
        <location evidence="1">Cell membrane</location>
        <topology evidence="1">Single-pass membrane protein</topology>
    </subcellularLocation>
</comment>
<evidence type="ECO:0000256" key="3">
    <source>
        <dbReference type="ARBA" id="ARBA00022475"/>
    </source>
</evidence>
<comment type="similarity">
    <text evidence="2">Belongs to the RLP family.</text>
</comment>
<keyword evidence="8 11" id="KW-1133">Transmembrane helix</keyword>
<dbReference type="FunFam" id="3.80.10.10:FF:000095">
    <property type="entry name" value="LRR receptor-like serine/threonine-protein kinase GSO1"/>
    <property type="match status" value="1"/>
</dbReference>
<proteinExistence type="inferred from homology"/>
<keyword evidence="10" id="KW-0325">Glycoprotein</keyword>
<keyword evidence="7" id="KW-0677">Repeat</keyword>
<evidence type="ECO:0000313" key="13">
    <source>
        <dbReference type="RefSeq" id="XP_010911256.2"/>
    </source>
</evidence>
<organism evidence="12 13">
    <name type="scientific">Elaeis guineensis var. tenera</name>
    <name type="common">Oil palm</name>
    <dbReference type="NCBI Taxonomy" id="51953"/>
    <lineage>
        <taxon>Eukaryota</taxon>
        <taxon>Viridiplantae</taxon>
        <taxon>Streptophyta</taxon>
        <taxon>Embryophyta</taxon>
        <taxon>Tracheophyta</taxon>
        <taxon>Spermatophyta</taxon>
        <taxon>Magnoliopsida</taxon>
        <taxon>Liliopsida</taxon>
        <taxon>Arecaceae</taxon>
        <taxon>Arecoideae</taxon>
        <taxon>Cocoseae</taxon>
        <taxon>Elaeidinae</taxon>
        <taxon>Elaeis</taxon>
    </lineage>
</organism>
<dbReference type="RefSeq" id="XP_010911256.2">
    <property type="nucleotide sequence ID" value="XM_010912954.2"/>
</dbReference>
<dbReference type="FunFam" id="3.80.10.10:FF:000111">
    <property type="entry name" value="LRR receptor-like serine/threonine-protein kinase ERECTA"/>
    <property type="match status" value="1"/>
</dbReference>
<dbReference type="PANTHER" id="PTHR48062">
    <property type="entry name" value="RECEPTOR-LIKE PROTEIN 14"/>
    <property type="match status" value="1"/>
</dbReference>
<evidence type="ECO:0000256" key="10">
    <source>
        <dbReference type="ARBA" id="ARBA00023180"/>
    </source>
</evidence>
<sequence>LNRLQNLRELDLSYNQFDGNFSFSSFGNLSKLEYIDLSNNEKLFIHLDSGKFVPSLQLRFLILSHCNLDVNSLATPAFLASQFKLEALDLSHNNLTGNFPIWLFENLTRLTYLNLRNNSIEGAFQFPNHLNATMLLLDLFMNFLSGSIPTNIGTIFPHMAALYLSSNHLTGNIPSSLGNMSNLRHLDLSNNLLSGEVPNALMIDCPNLSFLNLSNNNLHGKVYGTNRGHVSLEVVDLHRNKFSGTLPSNLSGYQQLRVLDVHNNQLSGLAPESEGLVSDLLILNLAGNHFHGQIPHHLCNLSMLEALDLSNNSFSGSLPHCLQSSNLALLKISGNDLTGTIPTGYFNISSLASLDLSNNQLSGKLPSQIRDQMPLGILVLRGNSLEGSIPMVLCKLSSLHVLDLSRNNLSGSIPSCFSKMNFRIFNLTDEHLPLDGFILEFNIFLGTYLTTTGSVSHLDELAMGILPDVNIDLVTKGTLYTYTNDKLLPSTIDLSENKLTGNIPSEIGNLDELVQLNLSHNQLTGPIPETLSKLRQIESLDISHNQLSGMIPWQLTQLTFLEFFSVAYNNLSGCTPDLKYQFATFNMSSYEGNIGLHGPPLENTRTSDSNPTVKVEENQDDSGVDDVIFFEIVAASFVVGFYGCIAFLLFHPIGQHIRSILDGYVDSLTERFLMAAQKQTCMQPNRK</sequence>
<evidence type="ECO:0000256" key="11">
    <source>
        <dbReference type="SAM" id="Phobius"/>
    </source>
</evidence>
<name>A0A6I9QN38_ELAGV</name>
<dbReference type="PANTHER" id="PTHR48062:SF56">
    <property type="entry name" value="OS04G0647900 PROTEIN"/>
    <property type="match status" value="1"/>
</dbReference>
<reference evidence="13" key="1">
    <citation type="submission" date="2025-08" db="UniProtKB">
        <authorList>
            <consortium name="RefSeq"/>
        </authorList>
    </citation>
    <scope>IDENTIFICATION</scope>
</reference>
<keyword evidence="5 11" id="KW-0812">Transmembrane</keyword>
<dbReference type="InParanoid" id="A0A6I9QN38"/>
<dbReference type="Gene3D" id="3.80.10.10">
    <property type="entry name" value="Ribonuclease Inhibitor"/>
    <property type="match status" value="2"/>
</dbReference>
<evidence type="ECO:0000256" key="5">
    <source>
        <dbReference type="ARBA" id="ARBA00022692"/>
    </source>
</evidence>
<accession>A0A6I9QN38</accession>
<dbReference type="Proteomes" id="UP000504607">
    <property type="component" value="Unplaced"/>
</dbReference>
<feature type="transmembrane region" description="Helical" evidence="11">
    <location>
        <begin position="627"/>
        <end position="650"/>
    </location>
</feature>
<dbReference type="InterPro" id="IPR001611">
    <property type="entry name" value="Leu-rich_rpt"/>
</dbReference>
<evidence type="ECO:0000256" key="4">
    <source>
        <dbReference type="ARBA" id="ARBA00022614"/>
    </source>
</evidence>
<evidence type="ECO:0000256" key="8">
    <source>
        <dbReference type="ARBA" id="ARBA00022989"/>
    </source>
</evidence>
<evidence type="ECO:0000313" key="12">
    <source>
        <dbReference type="Proteomes" id="UP000504607"/>
    </source>
</evidence>
<keyword evidence="9 11" id="KW-0472">Membrane</keyword>
<dbReference type="SMART" id="SM00369">
    <property type="entry name" value="LRR_TYP"/>
    <property type="match status" value="8"/>
</dbReference>
<dbReference type="Pfam" id="PF13855">
    <property type="entry name" value="LRR_8"/>
    <property type="match status" value="2"/>
</dbReference>
<feature type="non-terminal residue" evidence="13">
    <location>
        <position position="1"/>
    </location>
</feature>
<protein>
    <submittedName>
        <fullName evidence="13">Receptor-like protein 15</fullName>
    </submittedName>
</protein>
<keyword evidence="3" id="KW-1003">Cell membrane</keyword>
<keyword evidence="6" id="KW-0732">Signal</keyword>
<evidence type="ECO:0000256" key="6">
    <source>
        <dbReference type="ARBA" id="ARBA00022729"/>
    </source>
</evidence>
<keyword evidence="4" id="KW-0433">Leucine-rich repeat</keyword>
<dbReference type="InterPro" id="IPR032675">
    <property type="entry name" value="LRR_dom_sf"/>
</dbReference>
<dbReference type="AlphaFoldDB" id="A0A6I9QN38"/>
<evidence type="ECO:0000256" key="2">
    <source>
        <dbReference type="ARBA" id="ARBA00009592"/>
    </source>
</evidence>
<dbReference type="InterPro" id="IPR003591">
    <property type="entry name" value="Leu-rich_rpt_typical-subtyp"/>
</dbReference>
<dbReference type="FunFam" id="3.80.10.10:FF:000383">
    <property type="entry name" value="Leucine-rich repeat receptor protein kinase EMS1"/>
    <property type="match status" value="1"/>
</dbReference>
<dbReference type="PRINTS" id="PR00019">
    <property type="entry name" value="LEURICHRPT"/>
</dbReference>
<dbReference type="OrthoDB" id="4691307at2759"/>
<evidence type="ECO:0000256" key="7">
    <source>
        <dbReference type="ARBA" id="ARBA00022737"/>
    </source>
</evidence>
<evidence type="ECO:0000256" key="9">
    <source>
        <dbReference type="ARBA" id="ARBA00023136"/>
    </source>
</evidence>
<dbReference type="Pfam" id="PF00560">
    <property type="entry name" value="LRR_1"/>
    <property type="match status" value="8"/>
</dbReference>
<keyword evidence="12" id="KW-1185">Reference proteome</keyword>
<dbReference type="InterPro" id="IPR051502">
    <property type="entry name" value="RLP_Defense_Trigger"/>
</dbReference>